<dbReference type="EMBL" id="RRGJ01000004">
    <property type="protein sequence ID" value="TJQ17627.1"/>
    <property type="molecule type" value="Genomic_DNA"/>
</dbReference>
<dbReference type="SUPFAM" id="SSF49401">
    <property type="entry name" value="Bacterial adhesins"/>
    <property type="match status" value="1"/>
</dbReference>
<dbReference type="InterPro" id="IPR036937">
    <property type="entry name" value="Adhesion_dom_fimbrial_sf"/>
</dbReference>
<dbReference type="AlphaFoldDB" id="A0A0L7AL92"/>
<dbReference type="GO" id="GO:0009289">
    <property type="term" value="C:pilus"/>
    <property type="evidence" value="ECO:0007669"/>
    <property type="project" value="InterPro"/>
</dbReference>
<dbReference type="GO" id="GO:0007155">
    <property type="term" value="P:cell adhesion"/>
    <property type="evidence" value="ECO:0007669"/>
    <property type="project" value="InterPro"/>
</dbReference>
<dbReference type="InterPro" id="IPR008966">
    <property type="entry name" value="Adhesion_dom_sf"/>
</dbReference>
<proteinExistence type="predicted"/>
<name>A0A0L7AL92_ECOLX</name>
<comment type="caution">
    <text evidence="1">The sequence shown here is derived from an EMBL/GenBank/DDBJ whole genome shotgun (WGS) entry which is preliminary data.</text>
</comment>
<dbReference type="Proteomes" id="UP000309937">
    <property type="component" value="Unassembled WGS sequence"/>
</dbReference>
<accession>A0A0L7AL92</accession>
<dbReference type="RefSeq" id="WP_000826127.1">
    <property type="nucleotide sequence ID" value="NZ_CP169309.1"/>
</dbReference>
<organism evidence="1 2">
    <name type="scientific">Escherichia coli</name>
    <dbReference type="NCBI Taxonomy" id="562"/>
    <lineage>
        <taxon>Bacteria</taxon>
        <taxon>Pseudomonadati</taxon>
        <taxon>Pseudomonadota</taxon>
        <taxon>Gammaproteobacteria</taxon>
        <taxon>Enterobacterales</taxon>
        <taxon>Enterobacteriaceae</taxon>
        <taxon>Escherichia</taxon>
    </lineage>
</organism>
<gene>
    <name evidence="1" type="ORF">C9Z68_04020</name>
</gene>
<dbReference type="Gene3D" id="2.60.40.1090">
    <property type="entry name" value="Fimbrial-type adhesion domain"/>
    <property type="match status" value="1"/>
</dbReference>
<protein>
    <submittedName>
        <fullName evidence="1">Fimbrial family protein</fullName>
    </submittedName>
</protein>
<evidence type="ECO:0000313" key="2">
    <source>
        <dbReference type="Proteomes" id="UP000309937"/>
    </source>
</evidence>
<reference evidence="1 2" key="1">
    <citation type="submission" date="2018-12" db="EMBL/GenBank/DDBJ databases">
        <title>Food and Water Safety Consortium.</title>
        <authorList>
            <person name="Tyson S."/>
            <person name="Peterson C.-L."/>
            <person name="Olson A."/>
            <person name="Tyler S."/>
            <person name="Cabral J."/>
            <person name="Lynch T."/>
            <person name="Knox N."/>
            <person name="Van Domselaar G."/>
            <person name="Graham M."/>
        </authorList>
    </citation>
    <scope>NUCLEOTIDE SEQUENCE [LARGE SCALE GENOMIC DNA]</scope>
    <source>
        <strain evidence="1 2">FWSEC0118</strain>
    </source>
</reference>
<evidence type="ECO:0000313" key="1">
    <source>
        <dbReference type="EMBL" id="TJQ17627.1"/>
    </source>
</evidence>
<sequence length="319" mass="35762">MKRLLLLSLSLYSFIVQSAPCTLTNVGEQRGTYTLKPLNMKGNLAVEKIENTGNIIECADLQDTTNAIKVHFLTLNALRFKVGGRHYIINFPFESNGKKIELPGKSSYNLEEILSAINFTIPYSITSLPDNSYISDIFPGAPFPLLFEIEVSSCIGSNTNCNSVRFNFNLNTILQVNLMTCGFEDKSIDTGRFVLSRINSENYQFHHIRFDCIQGEQGELVFEPSDVEYYFEPVTIQESGTSILKNELENSEEGAGQVGFQLSNDGTNEILYGKSNSYAFQHPHEGSNQIPLFIRPRTYGNNVSSGQIMSRVKIVVIYN</sequence>